<evidence type="ECO:0000256" key="1">
    <source>
        <dbReference type="ARBA" id="ARBA00022679"/>
    </source>
</evidence>
<dbReference type="EMBL" id="SLUI01000007">
    <property type="protein sequence ID" value="TCL36849.1"/>
    <property type="molecule type" value="Genomic_DNA"/>
</dbReference>
<dbReference type="CDD" id="cd04301">
    <property type="entry name" value="NAT_SF"/>
    <property type="match status" value="1"/>
</dbReference>
<dbReference type="InterPro" id="IPR000182">
    <property type="entry name" value="GNAT_dom"/>
</dbReference>
<evidence type="ECO:0000313" key="5">
    <source>
        <dbReference type="Proteomes" id="UP000295063"/>
    </source>
</evidence>
<dbReference type="PANTHER" id="PTHR43877:SF5">
    <property type="entry name" value="BLL8307 PROTEIN"/>
    <property type="match status" value="1"/>
</dbReference>
<dbReference type="PANTHER" id="PTHR43877">
    <property type="entry name" value="AMINOALKYLPHOSPHONATE N-ACETYLTRANSFERASE-RELATED-RELATED"/>
    <property type="match status" value="1"/>
</dbReference>
<name>A0A4R1PZ85_9FIRM</name>
<keyword evidence="5" id="KW-1185">Reference proteome</keyword>
<dbReference type="Proteomes" id="UP000295063">
    <property type="component" value="Unassembled WGS sequence"/>
</dbReference>
<feature type="domain" description="N-acetyltransferase" evidence="3">
    <location>
        <begin position="3"/>
        <end position="151"/>
    </location>
</feature>
<dbReference type="Pfam" id="PF00583">
    <property type="entry name" value="Acetyltransf_1"/>
    <property type="match status" value="1"/>
</dbReference>
<protein>
    <submittedName>
        <fullName evidence="4">Putative acetyltransferase</fullName>
    </submittedName>
</protein>
<gene>
    <name evidence="4" type="ORF">EV210_107113</name>
</gene>
<evidence type="ECO:0000259" key="3">
    <source>
        <dbReference type="PROSITE" id="PS51186"/>
    </source>
</evidence>
<dbReference type="PROSITE" id="PS51186">
    <property type="entry name" value="GNAT"/>
    <property type="match status" value="1"/>
</dbReference>
<comment type="caution">
    <text evidence="4">The sequence shown here is derived from an EMBL/GenBank/DDBJ whole genome shotgun (WGS) entry which is preliminary data.</text>
</comment>
<keyword evidence="1 4" id="KW-0808">Transferase</keyword>
<dbReference type="GO" id="GO:0016747">
    <property type="term" value="F:acyltransferase activity, transferring groups other than amino-acyl groups"/>
    <property type="evidence" value="ECO:0007669"/>
    <property type="project" value="InterPro"/>
</dbReference>
<reference evidence="4 5" key="1">
    <citation type="submission" date="2019-03" db="EMBL/GenBank/DDBJ databases">
        <title>Genomic Encyclopedia of Type Strains, Phase IV (KMG-IV): sequencing the most valuable type-strain genomes for metagenomic binning, comparative biology and taxonomic classification.</title>
        <authorList>
            <person name="Goeker M."/>
        </authorList>
    </citation>
    <scope>NUCLEOTIDE SEQUENCE [LARGE SCALE GENOMIC DNA]</scope>
    <source>
        <strain evidence="4 5">DSM 15969</strain>
    </source>
</reference>
<sequence length="151" mass="17044">MEIKLDDLTGEETAAFIRGHLQDLARHSPPESRHALDLTGLKQPDVTLWSAWEQGQLLGCGALKELNSWHGEVKSMRTNTAHLRSGVAKRLLAHIIQTARQRGYKRLSLETGSMAAFEPAQRLYASMGFQYCEPFADYKEDPNSVFMTREL</sequence>
<dbReference type="OrthoDB" id="9803233at2"/>
<dbReference type="SUPFAM" id="SSF55729">
    <property type="entry name" value="Acyl-CoA N-acyltransferases (Nat)"/>
    <property type="match status" value="1"/>
</dbReference>
<dbReference type="InterPro" id="IPR050832">
    <property type="entry name" value="Bact_Acetyltransf"/>
</dbReference>
<dbReference type="Gene3D" id="3.40.630.30">
    <property type="match status" value="1"/>
</dbReference>
<evidence type="ECO:0000256" key="2">
    <source>
        <dbReference type="ARBA" id="ARBA00023315"/>
    </source>
</evidence>
<organism evidence="4 5">
    <name type="scientific">Anaerospora hongkongensis</name>
    <dbReference type="NCBI Taxonomy" id="244830"/>
    <lineage>
        <taxon>Bacteria</taxon>
        <taxon>Bacillati</taxon>
        <taxon>Bacillota</taxon>
        <taxon>Negativicutes</taxon>
        <taxon>Selenomonadales</taxon>
        <taxon>Sporomusaceae</taxon>
        <taxon>Anaerospora</taxon>
    </lineage>
</organism>
<proteinExistence type="predicted"/>
<accession>A0A4R1PZ85</accession>
<dbReference type="InterPro" id="IPR016181">
    <property type="entry name" value="Acyl_CoA_acyltransferase"/>
</dbReference>
<dbReference type="AlphaFoldDB" id="A0A4R1PZ85"/>
<keyword evidence="2" id="KW-0012">Acyltransferase</keyword>
<dbReference type="RefSeq" id="WP_132080404.1">
    <property type="nucleotide sequence ID" value="NZ_SLUI01000007.1"/>
</dbReference>
<evidence type="ECO:0000313" key="4">
    <source>
        <dbReference type="EMBL" id="TCL36849.1"/>
    </source>
</evidence>